<evidence type="ECO:0000256" key="6">
    <source>
        <dbReference type="ARBA" id="ARBA00023277"/>
    </source>
</evidence>
<dbReference type="RefSeq" id="WP_068427181.1">
    <property type="nucleotide sequence ID" value="NZ_LVHI01000017.1"/>
</dbReference>
<dbReference type="InterPro" id="IPR042213">
    <property type="entry name" value="NBD_C_sf"/>
</dbReference>
<dbReference type="SUPFAM" id="SSF142764">
    <property type="entry name" value="YgbK-like"/>
    <property type="match status" value="1"/>
</dbReference>
<proteinExistence type="inferred from homology"/>
<evidence type="ECO:0000259" key="7">
    <source>
        <dbReference type="Pfam" id="PF07005"/>
    </source>
</evidence>
<dbReference type="Gene3D" id="3.40.980.20">
    <property type="entry name" value="Four-carbon acid sugar kinase, nucleotide binding domain"/>
    <property type="match status" value="1"/>
</dbReference>
<name>A0A177YDL8_9NOCA</name>
<keyword evidence="2" id="KW-0808">Transferase</keyword>
<keyword evidence="3" id="KW-0547">Nucleotide-binding</keyword>
<evidence type="ECO:0008006" key="11">
    <source>
        <dbReference type="Google" id="ProtNLM"/>
    </source>
</evidence>
<comment type="similarity">
    <text evidence="1">Belongs to the four-carbon acid sugar kinase family.</text>
</comment>
<keyword evidence="6" id="KW-0119">Carbohydrate metabolism</keyword>
<dbReference type="Proteomes" id="UP000077519">
    <property type="component" value="Unassembled WGS sequence"/>
</dbReference>
<accession>A0A177YDL8</accession>
<dbReference type="InterPro" id="IPR010737">
    <property type="entry name" value="4-carb_acid_sugar_kinase_N"/>
</dbReference>
<evidence type="ECO:0000256" key="4">
    <source>
        <dbReference type="ARBA" id="ARBA00022777"/>
    </source>
</evidence>
<evidence type="ECO:0000256" key="2">
    <source>
        <dbReference type="ARBA" id="ARBA00022679"/>
    </source>
</evidence>
<keyword evidence="5" id="KW-0067">ATP-binding</keyword>
<dbReference type="InterPro" id="IPR031475">
    <property type="entry name" value="NBD_C"/>
</dbReference>
<dbReference type="GO" id="GO:0005524">
    <property type="term" value="F:ATP binding"/>
    <property type="evidence" value="ECO:0007669"/>
    <property type="project" value="UniProtKB-KW"/>
</dbReference>
<sequence length="393" mass="40594">MSGERPDLLVLADDLSGAAECAAVFLHRDVDIALDIDRLQSEADVRVLDLGTRIMTAADAARRLREVLDGVPGDVQVVKKIDSMLRGNIAAELETLSETGPVVVAAALPALNRTTANGVLHIDGVPLHLSGRWGMERTAPPESIDDLLPGIATVSLGVGVTEDELRSALSSGAVAVCDASTDEDLDTVVAAAASVPGVRLVGTAALAAAVARTLPTRTVDMRNPEPAPALVVVGTAEAVAVEQVRYLERSGATHVQVDVDDLLNARTDPDTVRSALALGVAVLTVSGPVEPSRASSVASALGELVAAVVRGRSVGLVLTGGETARRVIDALGITTLEPVAEVHRGAVVSRTSDGTRIATRPGSFGDHDSLVSMSNHLRGIDDNVFFSHSEALA</sequence>
<gene>
    <name evidence="9" type="ORF">A3K89_23025</name>
</gene>
<organism evidence="9 10">
    <name type="scientific">Rhodococcoides kyotonense</name>
    <dbReference type="NCBI Taxonomy" id="398843"/>
    <lineage>
        <taxon>Bacteria</taxon>
        <taxon>Bacillati</taxon>
        <taxon>Actinomycetota</taxon>
        <taxon>Actinomycetes</taxon>
        <taxon>Mycobacteriales</taxon>
        <taxon>Nocardiaceae</taxon>
        <taxon>Rhodococcoides</taxon>
    </lineage>
</organism>
<evidence type="ECO:0000256" key="1">
    <source>
        <dbReference type="ARBA" id="ARBA00005715"/>
    </source>
</evidence>
<evidence type="ECO:0000256" key="3">
    <source>
        <dbReference type="ARBA" id="ARBA00022741"/>
    </source>
</evidence>
<evidence type="ECO:0000259" key="8">
    <source>
        <dbReference type="Pfam" id="PF17042"/>
    </source>
</evidence>
<keyword evidence="10" id="KW-1185">Reference proteome</keyword>
<dbReference type="Gene3D" id="3.40.50.10840">
    <property type="entry name" value="Putative sugar-binding, N-terminal domain"/>
    <property type="match status" value="1"/>
</dbReference>
<dbReference type="InterPro" id="IPR037051">
    <property type="entry name" value="4-carb_acid_sugar_kinase_N_sf"/>
</dbReference>
<comment type="caution">
    <text evidence="9">The sequence shown here is derived from an EMBL/GenBank/DDBJ whole genome shotgun (WGS) entry which is preliminary data.</text>
</comment>
<keyword evidence="4" id="KW-0418">Kinase</keyword>
<evidence type="ECO:0000313" key="9">
    <source>
        <dbReference type="EMBL" id="OAK53634.1"/>
    </source>
</evidence>
<reference evidence="9 10" key="1">
    <citation type="submission" date="2016-03" db="EMBL/GenBank/DDBJ databases">
        <title>Genome sequence of Rhodococcus kyotonensis KB10.</title>
        <authorList>
            <person name="Jeong H."/>
            <person name="Hong C.E."/>
            <person name="Jo S.H."/>
            <person name="Park J.M."/>
        </authorList>
    </citation>
    <scope>NUCLEOTIDE SEQUENCE [LARGE SCALE GENOMIC DNA]</scope>
    <source>
        <strain evidence="9 10">KB10</strain>
    </source>
</reference>
<protein>
    <recommendedName>
        <fullName evidence="11">4-hydroxythreonine-4-phosphate dehydrogenase</fullName>
    </recommendedName>
</protein>
<evidence type="ECO:0000256" key="5">
    <source>
        <dbReference type="ARBA" id="ARBA00022840"/>
    </source>
</evidence>
<feature type="domain" description="Four-carbon acid sugar kinase nucleotide binding" evidence="8">
    <location>
        <begin position="230"/>
        <end position="370"/>
    </location>
</feature>
<evidence type="ECO:0000313" key="10">
    <source>
        <dbReference type="Proteomes" id="UP000077519"/>
    </source>
</evidence>
<dbReference type="Pfam" id="PF17042">
    <property type="entry name" value="NBD_C"/>
    <property type="match status" value="1"/>
</dbReference>
<dbReference type="GO" id="GO:0016301">
    <property type="term" value="F:kinase activity"/>
    <property type="evidence" value="ECO:0007669"/>
    <property type="project" value="UniProtKB-KW"/>
</dbReference>
<dbReference type="EMBL" id="LVHI01000017">
    <property type="protein sequence ID" value="OAK53634.1"/>
    <property type="molecule type" value="Genomic_DNA"/>
</dbReference>
<dbReference type="AlphaFoldDB" id="A0A177YDL8"/>
<dbReference type="Pfam" id="PF07005">
    <property type="entry name" value="SBD_N"/>
    <property type="match status" value="1"/>
</dbReference>
<feature type="domain" description="Four-carbon acid sugar kinase N-terminal" evidence="7">
    <location>
        <begin position="8"/>
        <end position="209"/>
    </location>
</feature>